<protein>
    <submittedName>
        <fullName evidence="3">Uncharacterized protein</fullName>
    </submittedName>
</protein>
<feature type="region of interest" description="Disordered" evidence="2">
    <location>
        <begin position="1"/>
        <end position="51"/>
    </location>
</feature>
<comment type="caution">
    <text evidence="3">The sequence shown here is derived from an EMBL/GenBank/DDBJ whole genome shotgun (WGS) entry which is preliminary data.</text>
</comment>
<organism evidence="3 4">
    <name type="scientific">Stephania yunnanensis</name>
    <dbReference type="NCBI Taxonomy" id="152371"/>
    <lineage>
        <taxon>Eukaryota</taxon>
        <taxon>Viridiplantae</taxon>
        <taxon>Streptophyta</taxon>
        <taxon>Embryophyta</taxon>
        <taxon>Tracheophyta</taxon>
        <taxon>Spermatophyta</taxon>
        <taxon>Magnoliopsida</taxon>
        <taxon>Ranunculales</taxon>
        <taxon>Menispermaceae</taxon>
        <taxon>Menispermoideae</taxon>
        <taxon>Cissampelideae</taxon>
        <taxon>Stephania</taxon>
    </lineage>
</organism>
<evidence type="ECO:0000256" key="1">
    <source>
        <dbReference type="ARBA" id="ARBA00010407"/>
    </source>
</evidence>
<dbReference type="PANTHER" id="PTHR12419">
    <property type="entry name" value="OTU DOMAIN CONTAINING PROTEIN"/>
    <property type="match status" value="1"/>
</dbReference>
<proteinExistence type="inferred from homology"/>
<dbReference type="EMBL" id="JBBNAF010000009">
    <property type="protein sequence ID" value="KAK9114204.1"/>
    <property type="molecule type" value="Genomic_DNA"/>
</dbReference>
<sequence>MRRRSCDSSGGGGGAACNGERRTSQNGADHRRGMRPRQSPSHRDGSQRPHRVPDIIADQLFRNPEHHKHVRKQVVKQLKHHRKSYEGYVPMKYKTYLKKMKSLEQRYDPVIGGSLLLTYTTGYIAPLLLAASFAGALQVARFRLGRGGDGGLWRLGGLGKNKEVRKMGLGRNGAGSKWQR</sequence>
<keyword evidence="4" id="KW-1185">Reference proteome</keyword>
<name>A0AAP0NQ93_9MAGN</name>
<dbReference type="InterPro" id="IPR050704">
    <property type="entry name" value="Peptidase_C85-like"/>
</dbReference>
<dbReference type="AlphaFoldDB" id="A0AAP0NQ93"/>
<dbReference type="GO" id="GO:0004843">
    <property type="term" value="F:cysteine-type deubiquitinase activity"/>
    <property type="evidence" value="ECO:0007669"/>
    <property type="project" value="TreeGrafter"/>
</dbReference>
<evidence type="ECO:0000313" key="4">
    <source>
        <dbReference type="Proteomes" id="UP001420932"/>
    </source>
</evidence>
<dbReference type="Gene3D" id="6.10.20.180">
    <property type="match status" value="1"/>
</dbReference>
<reference evidence="3 4" key="1">
    <citation type="submission" date="2024-01" db="EMBL/GenBank/DDBJ databases">
        <title>Genome assemblies of Stephania.</title>
        <authorList>
            <person name="Yang L."/>
        </authorList>
    </citation>
    <scope>NUCLEOTIDE SEQUENCE [LARGE SCALE GENOMIC DNA]</scope>
    <source>
        <strain evidence="3">YNDBR</strain>
        <tissue evidence="3">Leaf</tissue>
    </source>
</reference>
<evidence type="ECO:0000313" key="3">
    <source>
        <dbReference type="EMBL" id="KAK9114204.1"/>
    </source>
</evidence>
<evidence type="ECO:0000256" key="2">
    <source>
        <dbReference type="SAM" id="MobiDB-lite"/>
    </source>
</evidence>
<gene>
    <name evidence="3" type="ORF">Syun_021001</name>
</gene>
<comment type="similarity">
    <text evidence="1">Belongs to the peptidase C85 family.</text>
</comment>
<feature type="compositionally biased region" description="Basic and acidic residues" evidence="2">
    <location>
        <begin position="19"/>
        <end position="31"/>
    </location>
</feature>
<feature type="compositionally biased region" description="Basic and acidic residues" evidence="2">
    <location>
        <begin position="41"/>
        <end position="51"/>
    </location>
</feature>
<dbReference type="GO" id="GO:0016579">
    <property type="term" value="P:protein deubiquitination"/>
    <property type="evidence" value="ECO:0007669"/>
    <property type="project" value="TreeGrafter"/>
</dbReference>
<dbReference type="PANTHER" id="PTHR12419:SF85">
    <property type="entry name" value="OVARIAN TUMOR DOMAIN-CONTAINING DEUBIQUITINATING ENZYME 11"/>
    <property type="match status" value="1"/>
</dbReference>
<accession>A0AAP0NQ93</accession>
<dbReference type="Proteomes" id="UP001420932">
    <property type="component" value="Unassembled WGS sequence"/>
</dbReference>